<evidence type="ECO:0000313" key="3">
    <source>
        <dbReference type="EMBL" id="ORY33252.1"/>
    </source>
</evidence>
<keyword evidence="1" id="KW-0732">Signal</keyword>
<name>A0A1Y2BEJ5_9FUNG</name>
<organism evidence="3 4">
    <name type="scientific">Rhizoclosmatium globosum</name>
    <dbReference type="NCBI Taxonomy" id="329046"/>
    <lineage>
        <taxon>Eukaryota</taxon>
        <taxon>Fungi</taxon>
        <taxon>Fungi incertae sedis</taxon>
        <taxon>Chytridiomycota</taxon>
        <taxon>Chytridiomycota incertae sedis</taxon>
        <taxon>Chytridiomycetes</taxon>
        <taxon>Chytridiales</taxon>
        <taxon>Chytriomycetaceae</taxon>
        <taxon>Rhizoclosmatium</taxon>
    </lineage>
</organism>
<dbReference type="InterPro" id="IPR001611">
    <property type="entry name" value="Leu-rich_rpt"/>
</dbReference>
<gene>
    <name evidence="3" type="ORF">BCR33DRAFT_771231</name>
</gene>
<reference evidence="3 4" key="1">
    <citation type="submission" date="2016-07" db="EMBL/GenBank/DDBJ databases">
        <title>Pervasive Adenine N6-methylation of Active Genes in Fungi.</title>
        <authorList>
            <consortium name="DOE Joint Genome Institute"/>
            <person name="Mondo S.J."/>
            <person name="Dannebaum R.O."/>
            <person name="Kuo R.C."/>
            <person name="Labutti K."/>
            <person name="Haridas S."/>
            <person name="Kuo A."/>
            <person name="Salamov A."/>
            <person name="Ahrendt S.R."/>
            <person name="Lipzen A."/>
            <person name="Sullivan W."/>
            <person name="Andreopoulos W.B."/>
            <person name="Clum A."/>
            <person name="Lindquist E."/>
            <person name="Daum C."/>
            <person name="Ramamoorthy G.K."/>
            <person name="Gryganskyi A."/>
            <person name="Culley D."/>
            <person name="Magnuson J.K."/>
            <person name="James T.Y."/>
            <person name="O'Malley M.A."/>
            <person name="Stajich J.E."/>
            <person name="Spatafora J.W."/>
            <person name="Visel A."/>
            <person name="Grigoriev I.V."/>
        </authorList>
    </citation>
    <scope>NUCLEOTIDE SEQUENCE [LARGE SCALE GENOMIC DNA]</scope>
    <source>
        <strain evidence="3 4">JEL800</strain>
    </source>
</reference>
<dbReference type="PANTHER" id="PTHR48060:SF21">
    <property type="entry name" value="L DOMAIN-LIKE PROTEIN"/>
    <property type="match status" value="1"/>
</dbReference>
<protein>
    <submittedName>
        <fullName evidence="3">L domain-like protein</fullName>
    </submittedName>
</protein>
<keyword evidence="4" id="KW-1185">Reference proteome</keyword>
<evidence type="ECO:0000256" key="1">
    <source>
        <dbReference type="ARBA" id="ARBA00022729"/>
    </source>
</evidence>
<dbReference type="SUPFAM" id="SSF52047">
    <property type="entry name" value="RNI-like"/>
    <property type="match status" value="1"/>
</dbReference>
<dbReference type="AlphaFoldDB" id="A0A1Y2BEJ5"/>
<accession>A0A1Y2BEJ5</accession>
<dbReference type="OrthoDB" id="2021138at2759"/>
<dbReference type="InterPro" id="IPR032675">
    <property type="entry name" value="LRR_dom_sf"/>
</dbReference>
<evidence type="ECO:0000313" key="4">
    <source>
        <dbReference type="Proteomes" id="UP000193642"/>
    </source>
</evidence>
<dbReference type="SUPFAM" id="SSF81383">
    <property type="entry name" value="F-box domain"/>
    <property type="match status" value="1"/>
</dbReference>
<evidence type="ECO:0000259" key="2">
    <source>
        <dbReference type="PROSITE" id="PS50181"/>
    </source>
</evidence>
<dbReference type="InterPro" id="IPR036047">
    <property type="entry name" value="F-box-like_dom_sf"/>
</dbReference>
<dbReference type="Proteomes" id="UP000193642">
    <property type="component" value="Unassembled WGS sequence"/>
</dbReference>
<comment type="caution">
    <text evidence="3">The sequence shown here is derived from an EMBL/GenBank/DDBJ whole genome shotgun (WGS) entry which is preliminary data.</text>
</comment>
<dbReference type="InterPro" id="IPR001810">
    <property type="entry name" value="F-box_dom"/>
</dbReference>
<dbReference type="InterPro" id="IPR053211">
    <property type="entry name" value="DNA_repair-toleration"/>
</dbReference>
<dbReference type="PANTHER" id="PTHR48060">
    <property type="entry name" value="DNA DAMAGE-REPAIR/TOLERATION PROTEIN DRT100"/>
    <property type="match status" value="1"/>
</dbReference>
<dbReference type="EMBL" id="MCGO01000068">
    <property type="protein sequence ID" value="ORY33252.1"/>
    <property type="molecule type" value="Genomic_DNA"/>
</dbReference>
<dbReference type="Gene3D" id="3.80.10.10">
    <property type="entry name" value="Ribonuclease Inhibitor"/>
    <property type="match status" value="2"/>
</dbReference>
<dbReference type="PROSITE" id="PS50181">
    <property type="entry name" value="FBOX"/>
    <property type="match status" value="1"/>
</dbReference>
<dbReference type="Pfam" id="PF00560">
    <property type="entry name" value="LRR_1"/>
    <property type="match status" value="4"/>
</dbReference>
<feature type="domain" description="F-box" evidence="2">
    <location>
        <begin position="87"/>
        <end position="132"/>
    </location>
</feature>
<sequence>MMTNNTKSTTTADPGSTDGLTLLQTTLAELASQKHSLNVLQSSHDSLQSSNDSLKASNESLKATISKNHHQVILEIEKVRCLTKKHSTQLSSLPNEVVSQIISWIHPRYAWMLRNLSKSFKGLLTSNGFASLNLSRFIPPPNLSNSVSLPQQDYSWDRLFFNAPLLYQSEYARKFKSHLSVYKPAVQFQNPLPSAWFPHLKNLTILYLNGCSLLGEIPIEIGVLHSLELLDLSQNMLTGEIPSTIGNLVNLKTLWLFLNRGICGMLPMELFSLVKLEDISLSGTSLMGPLPSGISNLKNLKCLRLQLCRNPLMSSFLWPELGSLSQLEVLDLQKCNLSGTIPKELGQLQELLELSLSDNKLGGIVPVELEELNLEVCELEGNSNLVFPFEVPEHWNIDAQ</sequence>
<proteinExistence type="predicted"/>